<proteinExistence type="predicted"/>
<evidence type="ECO:0000256" key="4">
    <source>
        <dbReference type="ARBA" id="ARBA00023163"/>
    </source>
</evidence>
<dbReference type="PANTHER" id="PTHR45881">
    <property type="entry name" value="CHECKPOINT SUPPRESSOR 1-LIKE, ISOFORM A-RELATED"/>
    <property type="match status" value="1"/>
</dbReference>
<protein>
    <recommendedName>
        <fullName evidence="8">Fork-head domain-containing protein</fullName>
    </recommendedName>
</protein>
<feature type="region of interest" description="Disordered" evidence="7">
    <location>
        <begin position="235"/>
        <end position="269"/>
    </location>
</feature>
<accession>A0A448WJZ0</accession>
<dbReference type="GO" id="GO:0043565">
    <property type="term" value="F:sequence-specific DNA binding"/>
    <property type="evidence" value="ECO:0007669"/>
    <property type="project" value="InterPro"/>
</dbReference>
<comment type="subcellular location">
    <subcellularLocation>
        <location evidence="1 6">Nucleus</location>
    </subcellularLocation>
</comment>
<name>A0A448WJZ0_9PLAT</name>
<dbReference type="SUPFAM" id="SSF46785">
    <property type="entry name" value="Winged helix' DNA-binding domain"/>
    <property type="match status" value="1"/>
</dbReference>
<keyword evidence="5 6" id="KW-0539">Nucleus</keyword>
<dbReference type="GO" id="GO:0005634">
    <property type="term" value="C:nucleus"/>
    <property type="evidence" value="ECO:0007669"/>
    <property type="project" value="UniProtKB-SubCell"/>
</dbReference>
<dbReference type="InterPro" id="IPR018122">
    <property type="entry name" value="TF_fork_head_CS_1"/>
</dbReference>
<dbReference type="AlphaFoldDB" id="A0A448WJZ0"/>
<evidence type="ECO:0000259" key="8">
    <source>
        <dbReference type="PROSITE" id="PS50039"/>
    </source>
</evidence>
<keyword evidence="2" id="KW-0805">Transcription regulation</keyword>
<feature type="domain" description="Fork-head" evidence="8">
    <location>
        <begin position="278"/>
        <end position="335"/>
    </location>
</feature>
<dbReference type="Proteomes" id="UP000784294">
    <property type="component" value="Unassembled WGS sequence"/>
</dbReference>
<organism evidence="9 10">
    <name type="scientific">Protopolystoma xenopodis</name>
    <dbReference type="NCBI Taxonomy" id="117903"/>
    <lineage>
        <taxon>Eukaryota</taxon>
        <taxon>Metazoa</taxon>
        <taxon>Spiralia</taxon>
        <taxon>Lophotrochozoa</taxon>
        <taxon>Platyhelminthes</taxon>
        <taxon>Monogenea</taxon>
        <taxon>Polyopisthocotylea</taxon>
        <taxon>Polystomatidea</taxon>
        <taxon>Polystomatidae</taxon>
        <taxon>Protopolystoma</taxon>
    </lineage>
</organism>
<evidence type="ECO:0000256" key="2">
    <source>
        <dbReference type="ARBA" id="ARBA00023015"/>
    </source>
</evidence>
<keyword evidence="4" id="KW-0804">Transcription</keyword>
<reference evidence="9" key="1">
    <citation type="submission" date="2018-11" db="EMBL/GenBank/DDBJ databases">
        <authorList>
            <consortium name="Pathogen Informatics"/>
        </authorList>
    </citation>
    <scope>NUCLEOTIDE SEQUENCE</scope>
</reference>
<feature type="DNA-binding region" description="Fork-head" evidence="6">
    <location>
        <begin position="278"/>
        <end position="335"/>
    </location>
</feature>
<evidence type="ECO:0000256" key="6">
    <source>
        <dbReference type="PROSITE-ProRule" id="PRU00089"/>
    </source>
</evidence>
<dbReference type="OrthoDB" id="5402974at2759"/>
<evidence type="ECO:0000313" key="9">
    <source>
        <dbReference type="EMBL" id="VEL13545.1"/>
    </source>
</evidence>
<dbReference type="InterPro" id="IPR001766">
    <property type="entry name" value="Fork_head_dom"/>
</dbReference>
<sequence>SGFWPVRSLSTGVSSSSVSTGLNHTPDSLDGVTTPWRLATGALQPPATWYQFEPPTFCTVSTDGSDGESTGPTPVVQTTVSMDSTLLPGQATYNSASDHHHQQQHPWLLGALPKTTPVVCCCPLGRPFASSAHLGLSPFDMFANRGRAADSRMEGCASGLDFRHVASAQLGPMTSTTTSPSPLGATIKAPLASPTSANIGQLDVYPDKLTMLGRTEAPPAPWLDKVRPMSLLPANLASSSSSSSSSSTAGGDGAEMAEATATASADPWSRHGMDLHAKPPFSYITLIVSAMNSKLAKQITLNEIYSWIMSNFAYYRKNTRSPCFSAGIRFQTGPN</sequence>
<dbReference type="SMART" id="SM00339">
    <property type="entry name" value="FH"/>
    <property type="match status" value="1"/>
</dbReference>
<feature type="region of interest" description="Disordered" evidence="7">
    <location>
        <begin position="1"/>
        <end position="27"/>
    </location>
</feature>
<dbReference type="GO" id="GO:0003700">
    <property type="term" value="F:DNA-binding transcription factor activity"/>
    <property type="evidence" value="ECO:0007669"/>
    <property type="project" value="InterPro"/>
</dbReference>
<dbReference type="PROSITE" id="PS50039">
    <property type="entry name" value="FORK_HEAD_3"/>
    <property type="match status" value="1"/>
</dbReference>
<dbReference type="EMBL" id="CAAALY010018107">
    <property type="protein sequence ID" value="VEL13545.1"/>
    <property type="molecule type" value="Genomic_DNA"/>
</dbReference>
<dbReference type="InterPro" id="IPR036390">
    <property type="entry name" value="WH_DNA-bd_sf"/>
</dbReference>
<gene>
    <name evidence="9" type="ORF">PXEA_LOCUS6985</name>
</gene>
<dbReference type="Pfam" id="PF00250">
    <property type="entry name" value="Forkhead"/>
    <property type="match status" value="1"/>
</dbReference>
<evidence type="ECO:0000256" key="5">
    <source>
        <dbReference type="ARBA" id="ARBA00023242"/>
    </source>
</evidence>
<keyword evidence="10" id="KW-1185">Reference proteome</keyword>
<feature type="non-terminal residue" evidence="9">
    <location>
        <position position="1"/>
    </location>
</feature>
<evidence type="ECO:0000256" key="1">
    <source>
        <dbReference type="ARBA" id="ARBA00004123"/>
    </source>
</evidence>
<dbReference type="PROSITE" id="PS00657">
    <property type="entry name" value="FORK_HEAD_1"/>
    <property type="match status" value="1"/>
</dbReference>
<evidence type="ECO:0000256" key="3">
    <source>
        <dbReference type="ARBA" id="ARBA00023125"/>
    </source>
</evidence>
<comment type="caution">
    <text evidence="9">The sequence shown here is derived from an EMBL/GenBank/DDBJ whole genome shotgun (WGS) entry which is preliminary data.</text>
</comment>
<feature type="compositionally biased region" description="Low complexity" evidence="7">
    <location>
        <begin position="238"/>
        <end position="266"/>
    </location>
</feature>
<dbReference type="Gene3D" id="1.10.10.10">
    <property type="entry name" value="Winged helix-like DNA-binding domain superfamily/Winged helix DNA-binding domain"/>
    <property type="match status" value="1"/>
</dbReference>
<evidence type="ECO:0000256" key="7">
    <source>
        <dbReference type="SAM" id="MobiDB-lite"/>
    </source>
</evidence>
<dbReference type="InterPro" id="IPR036388">
    <property type="entry name" value="WH-like_DNA-bd_sf"/>
</dbReference>
<keyword evidence="3 6" id="KW-0238">DNA-binding</keyword>
<feature type="compositionally biased region" description="Low complexity" evidence="7">
    <location>
        <begin position="8"/>
        <end position="22"/>
    </location>
</feature>
<evidence type="ECO:0000313" key="10">
    <source>
        <dbReference type="Proteomes" id="UP000784294"/>
    </source>
</evidence>
<dbReference type="PRINTS" id="PR00053">
    <property type="entry name" value="FORKHEAD"/>
</dbReference>